<dbReference type="PROSITE" id="PS51031">
    <property type="entry name" value="BESS"/>
    <property type="match status" value="1"/>
</dbReference>
<keyword evidence="6" id="KW-1185">Reference proteome</keyword>
<feature type="region of interest" description="Disordered" evidence="2">
    <location>
        <begin position="285"/>
        <end position="312"/>
    </location>
</feature>
<evidence type="ECO:0000259" key="4">
    <source>
        <dbReference type="PROSITE" id="PS51031"/>
    </source>
</evidence>
<dbReference type="GO" id="GO:0005667">
    <property type="term" value="C:transcription regulator complex"/>
    <property type="evidence" value="ECO:0007669"/>
    <property type="project" value="TreeGrafter"/>
</dbReference>
<feature type="region of interest" description="Disordered" evidence="2">
    <location>
        <begin position="152"/>
        <end position="181"/>
    </location>
</feature>
<name>A0A1A9ZP00_GLOPL</name>
<dbReference type="GO" id="GO:0006357">
    <property type="term" value="P:regulation of transcription by RNA polymerase II"/>
    <property type="evidence" value="ECO:0007669"/>
    <property type="project" value="TreeGrafter"/>
</dbReference>
<feature type="region of interest" description="Disordered" evidence="2">
    <location>
        <begin position="213"/>
        <end position="246"/>
    </location>
</feature>
<dbReference type="Pfam" id="PF10545">
    <property type="entry name" value="MADF_DNA_bdg"/>
    <property type="match status" value="1"/>
</dbReference>
<organism evidence="5 6">
    <name type="scientific">Glossina pallidipes</name>
    <name type="common">Tsetse fly</name>
    <dbReference type="NCBI Taxonomy" id="7398"/>
    <lineage>
        <taxon>Eukaryota</taxon>
        <taxon>Metazoa</taxon>
        <taxon>Ecdysozoa</taxon>
        <taxon>Arthropoda</taxon>
        <taxon>Hexapoda</taxon>
        <taxon>Insecta</taxon>
        <taxon>Pterygota</taxon>
        <taxon>Neoptera</taxon>
        <taxon>Endopterygota</taxon>
        <taxon>Diptera</taxon>
        <taxon>Brachycera</taxon>
        <taxon>Muscomorpha</taxon>
        <taxon>Hippoboscoidea</taxon>
        <taxon>Glossinidae</taxon>
        <taxon>Glossina</taxon>
    </lineage>
</organism>
<dbReference type="InterPro" id="IPR039353">
    <property type="entry name" value="TF_Adf1"/>
</dbReference>
<dbReference type="Pfam" id="PF02944">
    <property type="entry name" value="BESS"/>
    <property type="match status" value="1"/>
</dbReference>
<evidence type="ECO:0000259" key="3">
    <source>
        <dbReference type="PROSITE" id="PS51029"/>
    </source>
</evidence>
<dbReference type="InterPro" id="IPR006578">
    <property type="entry name" value="MADF-dom"/>
</dbReference>
<evidence type="ECO:0000256" key="2">
    <source>
        <dbReference type="SAM" id="MobiDB-lite"/>
    </source>
</evidence>
<evidence type="ECO:0000256" key="1">
    <source>
        <dbReference type="PROSITE-ProRule" id="PRU00371"/>
    </source>
</evidence>
<dbReference type="EnsemblMetazoa" id="GPAI020538-RA">
    <property type="protein sequence ID" value="GPAI020538-PA"/>
    <property type="gene ID" value="GPAI020538"/>
</dbReference>
<dbReference type="SMART" id="SM00595">
    <property type="entry name" value="MADF"/>
    <property type="match status" value="1"/>
</dbReference>
<feature type="compositionally biased region" description="Polar residues" evidence="2">
    <location>
        <begin position="292"/>
        <end position="312"/>
    </location>
</feature>
<feature type="compositionally biased region" description="Low complexity" evidence="2">
    <location>
        <begin position="338"/>
        <end position="356"/>
    </location>
</feature>
<dbReference type="AlphaFoldDB" id="A0A1A9ZP00"/>
<dbReference type="GO" id="GO:0003677">
    <property type="term" value="F:DNA binding"/>
    <property type="evidence" value="ECO:0007669"/>
    <property type="project" value="InterPro"/>
</dbReference>
<protein>
    <recommendedName>
        <fullName evidence="7">MADF domain-containing protein</fullName>
    </recommendedName>
</protein>
<feature type="region of interest" description="Disordered" evidence="2">
    <location>
        <begin position="338"/>
        <end position="362"/>
    </location>
</feature>
<dbReference type="InterPro" id="IPR004210">
    <property type="entry name" value="BESS_motif"/>
</dbReference>
<reference evidence="5" key="2">
    <citation type="submission" date="2020-05" db="UniProtKB">
        <authorList>
            <consortium name="EnsemblMetazoa"/>
        </authorList>
    </citation>
    <scope>IDENTIFICATION</scope>
    <source>
        <strain evidence="5">IAEA</strain>
    </source>
</reference>
<dbReference type="PANTHER" id="PTHR12243:SF69">
    <property type="entry name" value="SI:CH73-59F11.3"/>
    <property type="match status" value="1"/>
</dbReference>
<sequence length="460" mass="52622">MSNDHYGCLNDSAMAINSASSSNPCISTRWLTEEVFALIDLVQRNEAIYNPRHKYYFCRPYVENFWREVDLKLEKNLGASLAKWTNLRISFRREYTNYLEEKVPPCWTYFDRMFFLHPYLRKKHQQSKSLDSQVQDTLVQISTLSDRLQRERAAAAASLSNGSASGDQNVNSPRSNVPPNQVDSYLEYLDEAEPNASELDDMTDDEPINVRSYGHDIKSECEDNVDDFDPDSRQHIDDEQEGENDDHDMRNFMLHTVGKQYQQQQRLQHLQRLQTRTFYEDFRNKRAKSHDNVTNPPLTTTHNSAPTPLSSNAASTNVSFVRPTFSKASENVTTSAHNISNLNNNANSNTTNELESIPNSTTARPNSLHYHNYGPHNQYQHHHHTRFEMPGVSNTSNGAGNATVSNANLSVTPELCDCKTDPDAMFLMSLLPDIQKLNGRDRGKIKIAFQNILQDYLYPD</sequence>
<comment type="subcellular location">
    <subcellularLocation>
        <location evidence="1">Nucleus</location>
    </subcellularLocation>
</comment>
<dbReference type="PROSITE" id="PS51029">
    <property type="entry name" value="MADF"/>
    <property type="match status" value="1"/>
</dbReference>
<dbReference type="PANTHER" id="PTHR12243">
    <property type="entry name" value="MADF DOMAIN TRANSCRIPTION FACTOR"/>
    <property type="match status" value="1"/>
</dbReference>
<dbReference type="GO" id="GO:0005634">
    <property type="term" value="C:nucleus"/>
    <property type="evidence" value="ECO:0007669"/>
    <property type="project" value="UniProtKB-SubCell"/>
</dbReference>
<dbReference type="Proteomes" id="UP000092445">
    <property type="component" value="Unassembled WGS sequence"/>
</dbReference>
<feature type="compositionally biased region" description="Low complexity" evidence="2">
    <location>
        <begin position="154"/>
        <end position="181"/>
    </location>
</feature>
<feature type="domain" description="MADF" evidence="3">
    <location>
        <begin position="37"/>
        <end position="121"/>
    </location>
</feature>
<evidence type="ECO:0008006" key="7">
    <source>
        <dbReference type="Google" id="ProtNLM"/>
    </source>
</evidence>
<evidence type="ECO:0000313" key="6">
    <source>
        <dbReference type="Proteomes" id="UP000092445"/>
    </source>
</evidence>
<keyword evidence="1" id="KW-0539">Nucleus</keyword>
<feature type="domain" description="BESS" evidence="4">
    <location>
        <begin position="420"/>
        <end position="459"/>
    </location>
</feature>
<proteinExistence type="predicted"/>
<evidence type="ECO:0000313" key="5">
    <source>
        <dbReference type="EnsemblMetazoa" id="GPAI020538-PA"/>
    </source>
</evidence>
<reference evidence="6" key="1">
    <citation type="submission" date="2014-03" db="EMBL/GenBank/DDBJ databases">
        <authorList>
            <person name="Aksoy S."/>
            <person name="Warren W."/>
            <person name="Wilson R.K."/>
        </authorList>
    </citation>
    <scope>NUCLEOTIDE SEQUENCE [LARGE SCALE GENOMIC DNA]</scope>
    <source>
        <strain evidence="6">IAEA</strain>
    </source>
</reference>
<accession>A0A1A9ZP00</accession>
<dbReference type="VEuPathDB" id="VectorBase:GPAI020538"/>